<dbReference type="PANTHER" id="PTHR46825:SF9">
    <property type="entry name" value="BETA-LACTAMASE-RELATED DOMAIN-CONTAINING PROTEIN"/>
    <property type="match status" value="1"/>
</dbReference>
<proteinExistence type="predicted"/>
<sequence>MSYTKMEELFPKKEISLIETMEKAQIPGVSIAYLDQEGVISTREEGVTDGCGLFKMANDPTQCAFDKLGLGTKNAVVLFNDELYYVVQKEEKVHKITKNLDNEADYQKLKSRCTDTYQLADKNDYPLLNSLTGEAPPTKVQKNTIFGAASLSKPVFSNLVQRLIEKNSEKTAEPGVGKFILPKEVTHFDLDTPLSSILPLQDFKIDEIPAFDTADESAVSYANDLTTRMVLSHMTGLAHGEIKFQFNPAEKAHGYSNVAILYLQKVIETLTQSNIEALAQKHVFGPCGMLSSSFGIGRVLLSQKEPLLEEMKPSELVILQKDGQLTAYWLENSKLVTRTLSESAIKEIVKMLPKDSPISENPDLIHAVVSAYGCPQLKPKAINSLRTTAKDYASFVKYLMNNKPLEDPFVPQVFMTEDKGRAGLIGVAKGNIPDSDLTHVAWGLGWGLQTEGKKATTAYHSGDMNDCRAWVAINLNDKTAVVYFANSHNGHILADQIIPKSIALDHAANYFFHKWGFARNFEELGGVYTLWGINPSLKPPATSESMQHPLDNDKTIENPLETEEPSTQSDTHKKSMNPFQTTLTPDDSKWT</sequence>
<evidence type="ECO:0000256" key="1">
    <source>
        <dbReference type="SAM" id="MobiDB-lite"/>
    </source>
</evidence>
<dbReference type="InterPro" id="IPR050491">
    <property type="entry name" value="AmpC-like"/>
</dbReference>
<dbReference type="Pfam" id="PF00144">
    <property type="entry name" value="Beta-lactamase"/>
    <property type="match status" value="1"/>
</dbReference>
<evidence type="ECO:0000313" key="4">
    <source>
        <dbReference type="Proteomes" id="UP000054742"/>
    </source>
</evidence>
<reference evidence="3 4" key="1">
    <citation type="submission" date="2015-11" db="EMBL/GenBank/DDBJ databases">
        <title>Genomic analysis of 38 Legionella species identifies large and diverse effector repertoires.</title>
        <authorList>
            <person name="Burstein D."/>
            <person name="Amaro F."/>
            <person name="Zusman T."/>
            <person name="Lifshitz Z."/>
            <person name="Cohen O."/>
            <person name="Gilbert J.A."/>
            <person name="Pupko T."/>
            <person name="Shuman H.A."/>
            <person name="Segal G."/>
        </authorList>
    </citation>
    <scope>NUCLEOTIDE SEQUENCE [LARGE SCALE GENOMIC DNA]</scope>
    <source>
        <strain evidence="3 4">ATCC 43878</strain>
    </source>
</reference>
<dbReference type="PANTHER" id="PTHR46825">
    <property type="entry name" value="D-ALANYL-D-ALANINE-CARBOXYPEPTIDASE/ENDOPEPTIDASE AMPH"/>
    <property type="match status" value="1"/>
</dbReference>
<dbReference type="Gene3D" id="3.40.710.10">
    <property type="entry name" value="DD-peptidase/beta-lactamase superfamily"/>
    <property type="match status" value="1"/>
</dbReference>
<organism evidence="3 4">
    <name type="scientific">Legionella brunensis</name>
    <dbReference type="NCBI Taxonomy" id="29422"/>
    <lineage>
        <taxon>Bacteria</taxon>
        <taxon>Pseudomonadati</taxon>
        <taxon>Pseudomonadota</taxon>
        <taxon>Gammaproteobacteria</taxon>
        <taxon>Legionellales</taxon>
        <taxon>Legionellaceae</taxon>
        <taxon>Legionella</taxon>
    </lineage>
</organism>
<dbReference type="STRING" id="29422.Lbru_3064"/>
<evidence type="ECO:0000259" key="2">
    <source>
        <dbReference type="Pfam" id="PF00144"/>
    </source>
</evidence>
<name>A0A0W0S1G8_9GAMM</name>
<dbReference type="EMBL" id="LNXV01000036">
    <property type="protein sequence ID" value="KTC76957.1"/>
    <property type="molecule type" value="Genomic_DNA"/>
</dbReference>
<evidence type="ECO:0000313" key="3">
    <source>
        <dbReference type="EMBL" id="KTC76957.1"/>
    </source>
</evidence>
<feature type="region of interest" description="Disordered" evidence="1">
    <location>
        <begin position="540"/>
        <end position="591"/>
    </location>
</feature>
<protein>
    <submittedName>
        <fullName evidence="3">Putative secreted esterase</fullName>
    </submittedName>
</protein>
<feature type="domain" description="Beta-lactamase-related" evidence="2">
    <location>
        <begin position="136"/>
        <end position="489"/>
    </location>
</feature>
<dbReference type="AlphaFoldDB" id="A0A0W0S1G8"/>
<dbReference type="InterPro" id="IPR001466">
    <property type="entry name" value="Beta-lactam-related"/>
</dbReference>
<dbReference type="SUPFAM" id="SSF56601">
    <property type="entry name" value="beta-lactamase/transpeptidase-like"/>
    <property type="match status" value="1"/>
</dbReference>
<gene>
    <name evidence="3" type="ORF">Lbru_3064</name>
</gene>
<dbReference type="RefSeq" id="WP_065235484.1">
    <property type="nucleotide sequence ID" value="NZ_CAAAHU010000014.1"/>
</dbReference>
<dbReference type="InterPro" id="IPR012338">
    <property type="entry name" value="Beta-lactam/transpept-like"/>
</dbReference>
<comment type="caution">
    <text evidence="3">The sequence shown here is derived from an EMBL/GenBank/DDBJ whole genome shotgun (WGS) entry which is preliminary data.</text>
</comment>
<keyword evidence="4" id="KW-1185">Reference proteome</keyword>
<dbReference type="Proteomes" id="UP000054742">
    <property type="component" value="Unassembled WGS sequence"/>
</dbReference>
<accession>A0A0W0S1G8</accession>
<dbReference type="PATRIC" id="fig|29422.6.peg.3240"/>